<dbReference type="InterPro" id="IPR048627">
    <property type="entry name" value="Sec10_HB"/>
</dbReference>
<dbReference type="Gene3D" id="1.20.1280.50">
    <property type="match status" value="1"/>
</dbReference>
<dbReference type="InterPro" id="IPR036047">
    <property type="entry name" value="F-box-like_dom_sf"/>
</dbReference>
<organism evidence="3 4">
    <name type="scientific">Malassezia psittaci</name>
    <dbReference type="NCBI Taxonomy" id="1821823"/>
    <lineage>
        <taxon>Eukaryota</taxon>
        <taxon>Fungi</taxon>
        <taxon>Dikarya</taxon>
        <taxon>Basidiomycota</taxon>
        <taxon>Ustilaginomycotina</taxon>
        <taxon>Malasseziomycetes</taxon>
        <taxon>Malasseziales</taxon>
        <taxon>Malasseziaceae</taxon>
        <taxon>Malassezia</taxon>
    </lineage>
</organism>
<feature type="domain" description="F-box" evidence="2">
    <location>
        <begin position="34"/>
        <end position="80"/>
    </location>
</feature>
<dbReference type="PANTHER" id="PTHR12100:SF1">
    <property type="entry name" value="RECYCLIN-1"/>
    <property type="match status" value="1"/>
</dbReference>
<dbReference type="PROSITE" id="PS50181">
    <property type="entry name" value="FBOX"/>
    <property type="match status" value="1"/>
</dbReference>
<proteinExistence type="predicted"/>
<dbReference type="PANTHER" id="PTHR12100">
    <property type="entry name" value="SEC10"/>
    <property type="match status" value="1"/>
</dbReference>
<dbReference type="Pfam" id="PF12937">
    <property type="entry name" value="F-box-like"/>
    <property type="match status" value="1"/>
</dbReference>
<dbReference type="Pfam" id="PF07393">
    <property type="entry name" value="Sec10_HB"/>
    <property type="match status" value="1"/>
</dbReference>
<dbReference type="InterPro" id="IPR001810">
    <property type="entry name" value="F-box_dom"/>
</dbReference>
<protein>
    <submittedName>
        <fullName evidence="3">F-box protein: endocytic membrane traffic, recycling ReCYcling 1</fullName>
    </submittedName>
</protein>
<accession>A0AAF0JFS0</accession>
<evidence type="ECO:0000313" key="3">
    <source>
        <dbReference type="EMBL" id="WFD45045.1"/>
    </source>
</evidence>
<feature type="region of interest" description="Disordered" evidence="1">
    <location>
        <begin position="538"/>
        <end position="588"/>
    </location>
</feature>
<dbReference type="EMBL" id="CP118381">
    <property type="protein sequence ID" value="WFD45045.1"/>
    <property type="molecule type" value="Genomic_DNA"/>
</dbReference>
<reference evidence="3" key="1">
    <citation type="submission" date="2023-02" db="EMBL/GenBank/DDBJ databases">
        <title>Mating type loci evolution in Malassezia.</title>
        <authorList>
            <person name="Coelho M.A."/>
        </authorList>
    </citation>
    <scope>NUCLEOTIDE SEQUENCE</scope>
    <source>
        <strain evidence="3">CBS 14136</strain>
    </source>
</reference>
<dbReference type="Proteomes" id="UP001214628">
    <property type="component" value="Chromosome 7"/>
</dbReference>
<keyword evidence="4" id="KW-1185">Reference proteome</keyword>
<evidence type="ECO:0000313" key="4">
    <source>
        <dbReference type="Proteomes" id="UP001214628"/>
    </source>
</evidence>
<sequence length="923" mass="103638">MERWTPLAPSSASSGEAYATGMQADGAKIHEKDENFIGVWPSSVMANILSYASVTTLAKLERTCKRVRDMTREERLWKARWDAINWEQIDGMKDALLDTPAPRLPEKTSSVVKDPTAFIDLFSTLEDSVPSSRPYFDRLRSAFRLATPFYASVLKETSTTSSLIFTHPKITSLQGQCALIHNLAHIAAPRVAGIPDSMPEGLVRTKLASAAGYLDMELRNAFQAQVAEHDRGNLDTEPKMRLYAALAWNRRDLNTILGMPIRSSGLLRASKMHSLGGSTLATVYINERPVFHEPVPYNPKACIKTLERSEMAFNAEPIRSFVKHCHKCLEQEISLIHRIFPNQQEVELVFLEKFTDEILGDYLDGLLQNAEAHSPALYLDCFASSYELTVPLADAVTSAAPHIPLNDILSVIQMLWTARLEDYLSMEKTWAKDMLQSLCKKWQRNVSFPRLKQLEAALNEQHESNKHLASQLAAEQRSFMSKFKKALLTPAVEIPKSASVSSLPRLSTDQASHSSYENISEDHQGYIGLGQVPSALDEDANETDLSPSQSPKKPNASLRLAPPPSQTPPYMTRSHSPSPSPREKNSMSSMLSLDTAIELVNIVRLSLQRFHKVCVIDSKRVERAAIEIVVEFFSSINHQHFQPGFEKALAQIRSHDFAKHDQEMRESHHAVGHIGSLLLFFELVQTGDTIQEMMQVFFDRVAAPVLGKIDFSNAAVREKKRLENDLDQHVAQGMSAGVELLVQHIEHIILTHQEPRDFYPELNSTVNIAQPTNACEVCVATLQTYCELLASCADKALLEVLYQEIGFRLYAVLCKHLKRQIISQYGGFQVICDLNAYYAFIITLRQPALTSIFGALKRVGSLYIVDQPKELAKMVRDATLTGGTMRSEEMYEFLRSRSDFKSIERSIDSELYGIKVMEDCCIM</sequence>
<evidence type="ECO:0000259" key="2">
    <source>
        <dbReference type="PROSITE" id="PS50181"/>
    </source>
</evidence>
<dbReference type="AlphaFoldDB" id="A0AAF0JFS0"/>
<dbReference type="GO" id="GO:0000145">
    <property type="term" value="C:exocyst"/>
    <property type="evidence" value="ECO:0007669"/>
    <property type="project" value="TreeGrafter"/>
</dbReference>
<dbReference type="SUPFAM" id="SSF81383">
    <property type="entry name" value="F-box domain"/>
    <property type="match status" value="1"/>
</dbReference>
<evidence type="ECO:0000256" key="1">
    <source>
        <dbReference type="SAM" id="MobiDB-lite"/>
    </source>
</evidence>
<feature type="compositionally biased region" description="Polar residues" evidence="1">
    <location>
        <begin position="543"/>
        <end position="552"/>
    </location>
</feature>
<dbReference type="InterPro" id="IPR009976">
    <property type="entry name" value="Sec10-like"/>
</dbReference>
<name>A0AAF0JFS0_9BASI</name>
<dbReference type="GO" id="GO:0006893">
    <property type="term" value="P:Golgi to plasma membrane transport"/>
    <property type="evidence" value="ECO:0007669"/>
    <property type="project" value="TreeGrafter"/>
</dbReference>
<gene>
    <name evidence="3" type="primary">RCY1</name>
    <name evidence="3" type="ORF">MPSI1_003722</name>
</gene>
<dbReference type="GO" id="GO:0006887">
    <property type="term" value="P:exocytosis"/>
    <property type="evidence" value="ECO:0007669"/>
    <property type="project" value="TreeGrafter"/>
</dbReference>